<dbReference type="RefSeq" id="WP_083577936.1">
    <property type="nucleotide sequence ID" value="NZ_FPIW01000040.1"/>
</dbReference>
<keyword evidence="1" id="KW-0472">Membrane</keyword>
<evidence type="ECO:0000313" key="3">
    <source>
        <dbReference type="Proteomes" id="UP000182680"/>
    </source>
</evidence>
<protein>
    <submittedName>
        <fullName evidence="2">Uncharacterized protein</fullName>
    </submittedName>
</protein>
<organism evidence="2 3">
    <name type="scientific">Desulfovibrio desulfuricans</name>
    <dbReference type="NCBI Taxonomy" id="876"/>
    <lineage>
        <taxon>Bacteria</taxon>
        <taxon>Pseudomonadati</taxon>
        <taxon>Thermodesulfobacteriota</taxon>
        <taxon>Desulfovibrionia</taxon>
        <taxon>Desulfovibrionales</taxon>
        <taxon>Desulfovibrionaceae</taxon>
        <taxon>Desulfovibrio</taxon>
    </lineage>
</organism>
<name>A0AA94HTY2_DESDE</name>
<reference evidence="3" key="1">
    <citation type="submission" date="2016-11" db="EMBL/GenBank/DDBJ databases">
        <authorList>
            <person name="Jaros S."/>
            <person name="Januszkiewicz K."/>
            <person name="Wedrychowicz H."/>
        </authorList>
    </citation>
    <scope>NUCLEOTIDE SEQUENCE [LARGE SCALE GENOMIC DNA]</scope>
    <source>
        <strain evidence="3">DSM 7057</strain>
    </source>
</reference>
<accession>A0AA94HTY2</accession>
<comment type="caution">
    <text evidence="2">The sequence shown here is derived from an EMBL/GenBank/DDBJ whole genome shotgun (WGS) entry which is preliminary data.</text>
</comment>
<gene>
    <name evidence="2" type="ORF">SAMN02910291_02029</name>
</gene>
<evidence type="ECO:0000313" key="2">
    <source>
        <dbReference type="EMBL" id="SFW59851.1"/>
    </source>
</evidence>
<dbReference type="AlphaFoldDB" id="A0AA94HTY2"/>
<keyword evidence="1" id="KW-1133">Transmembrane helix</keyword>
<sequence>MIAAATFKGYGSSMQTVLDADTWDACQNIRQRQRRLGTVCALLLAVALLGLVDGLQGLMRSGTNTLEMLPGNVVALSGPLTVKNPVTGDIEVRFTPPDAPLVFNLEGFFAGYWFGNGMWRGTVAAENGAEAGEYQMRVTFRGAAATTAQNYAVVVRADAAAMRDHSTSFAQRLTGCNPFVLAAAFVGMALLVGVGVYRQGSRLIRKLVRLGCGEVVRVQEEKDGLRLWCLLFGTRPPYEGTVCSVITTDGRLLAQARAGTAAKGALQLFIRRNQMQDASGTCHEQTSFAVRPGCLVCLRPPCTQSPPAPTS</sequence>
<keyword evidence="1" id="KW-0812">Transmembrane</keyword>
<feature type="transmembrane region" description="Helical" evidence="1">
    <location>
        <begin position="179"/>
        <end position="197"/>
    </location>
</feature>
<proteinExistence type="predicted"/>
<feature type="transmembrane region" description="Helical" evidence="1">
    <location>
        <begin position="36"/>
        <end position="59"/>
    </location>
</feature>
<evidence type="ECO:0000256" key="1">
    <source>
        <dbReference type="SAM" id="Phobius"/>
    </source>
</evidence>
<dbReference type="EMBL" id="FPIW01000040">
    <property type="protein sequence ID" value="SFW59851.1"/>
    <property type="molecule type" value="Genomic_DNA"/>
</dbReference>
<dbReference type="Proteomes" id="UP000182680">
    <property type="component" value="Unassembled WGS sequence"/>
</dbReference>